<evidence type="ECO:0000313" key="1">
    <source>
        <dbReference type="EMBL" id="CAG7722509.1"/>
    </source>
</evidence>
<keyword evidence="2" id="KW-1185">Reference proteome</keyword>
<reference evidence="1" key="1">
    <citation type="submission" date="2021-06" db="EMBL/GenBank/DDBJ databases">
        <authorList>
            <person name="Hodson N. C."/>
            <person name="Mongue J. A."/>
            <person name="Jaron S. K."/>
        </authorList>
    </citation>
    <scope>NUCLEOTIDE SEQUENCE</scope>
</reference>
<dbReference type="AlphaFoldDB" id="A0A8J2NWB8"/>
<comment type="caution">
    <text evidence="1">The sequence shown here is derived from an EMBL/GenBank/DDBJ whole genome shotgun (WGS) entry which is preliminary data.</text>
</comment>
<organism evidence="1 2">
    <name type="scientific">Allacma fusca</name>
    <dbReference type="NCBI Taxonomy" id="39272"/>
    <lineage>
        <taxon>Eukaryota</taxon>
        <taxon>Metazoa</taxon>
        <taxon>Ecdysozoa</taxon>
        <taxon>Arthropoda</taxon>
        <taxon>Hexapoda</taxon>
        <taxon>Collembola</taxon>
        <taxon>Symphypleona</taxon>
        <taxon>Sminthuridae</taxon>
        <taxon>Allacma</taxon>
    </lineage>
</organism>
<proteinExistence type="predicted"/>
<sequence length="132" mass="15294">MIYSYEQQIRFMPSMRTEHKFFSSTFLLQSTKTAQERLQKINVSYIESCFLKFGFLRSAQTLLHFNTIGTRTNIESSAEEDFMSNGLEEDFASFGLYSFPKSDLDLLKFFSIIELSPCFYLAIAAPPLLESY</sequence>
<dbReference type="EMBL" id="CAJVCH010089997">
    <property type="protein sequence ID" value="CAG7722509.1"/>
    <property type="molecule type" value="Genomic_DNA"/>
</dbReference>
<protein>
    <submittedName>
        <fullName evidence="1">Uncharacterized protein</fullName>
    </submittedName>
</protein>
<gene>
    <name evidence="1" type="ORF">AFUS01_LOCUS11640</name>
</gene>
<dbReference type="Proteomes" id="UP000708208">
    <property type="component" value="Unassembled WGS sequence"/>
</dbReference>
<accession>A0A8J2NWB8</accession>
<name>A0A8J2NWB8_9HEXA</name>
<evidence type="ECO:0000313" key="2">
    <source>
        <dbReference type="Proteomes" id="UP000708208"/>
    </source>
</evidence>